<accession>A0A2T5J7P0</accession>
<feature type="transmembrane region" description="Helical" evidence="1">
    <location>
        <begin position="20"/>
        <end position="47"/>
    </location>
</feature>
<evidence type="ECO:0000313" key="2">
    <source>
        <dbReference type="EMBL" id="PTQ95153.1"/>
    </source>
</evidence>
<organism evidence="2 3">
    <name type="scientific">Mucilaginibacter yixingensis</name>
    <dbReference type="NCBI Taxonomy" id="1295612"/>
    <lineage>
        <taxon>Bacteria</taxon>
        <taxon>Pseudomonadati</taxon>
        <taxon>Bacteroidota</taxon>
        <taxon>Sphingobacteriia</taxon>
        <taxon>Sphingobacteriales</taxon>
        <taxon>Sphingobacteriaceae</taxon>
        <taxon>Mucilaginibacter</taxon>
    </lineage>
</organism>
<dbReference type="RefSeq" id="WP_107830116.1">
    <property type="nucleotide sequence ID" value="NZ_CP160205.1"/>
</dbReference>
<dbReference type="AlphaFoldDB" id="A0A2T5J7P0"/>
<proteinExistence type="predicted"/>
<evidence type="ECO:0008006" key="4">
    <source>
        <dbReference type="Google" id="ProtNLM"/>
    </source>
</evidence>
<evidence type="ECO:0000256" key="1">
    <source>
        <dbReference type="SAM" id="Phobius"/>
    </source>
</evidence>
<gene>
    <name evidence="2" type="ORF">C8P68_106368</name>
</gene>
<keyword evidence="3" id="KW-1185">Reference proteome</keyword>
<feature type="transmembrane region" description="Helical" evidence="1">
    <location>
        <begin position="54"/>
        <end position="74"/>
    </location>
</feature>
<keyword evidence="1" id="KW-0472">Membrane</keyword>
<keyword evidence="1" id="KW-1133">Transmembrane helix</keyword>
<comment type="caution">
    <text evidence="2">The sequence shown here is derived from an EMBL/GenBank/DDBJ whole genome shotgun (WGS) entry which is preliminary data.</text>
</comment>
<reference evidence="2 3" key="1">
    <citation type="submission" date="2018-04" db="EMBL/GenBank/DDBJ databases">
        <title>Genomic Encyclopedia of Archaeal and Bacterial Type Strains, Phase II (KMG-II): from individual species to whole genera.</title>
        <authorList>
            <person name="Goeker M."/>
        </authorList>
    </citation>
    <scope>NUCLEOTIDE SEQUENCE [LARGE SCALE GENOMIC DNA]</scope>
    <source>
        <strain evidence="2 3">DSM 26809</strain>
    </source>
</reference>
<evidence type="ECO:0000313" key="3">
    <source>
        <dbReference type="Proteomes" id="UP000244168"/>
    </source>
</evidence>
<dbReference type="EMBL" id="QAOQ01000006">
    <property type="protein sequence ID" value="PTQ95153.1"/>
    <property type="molecule type" value="Genomic_DNA"/>
</dbReference>
<name>A0A2T5J7P0_9SPHI</name>
<protein>
    <recommendedName>
        <fullName evidence="4">PH (Pleckstrin Homology) domain-containing protein</fullName>
    </recommendedName>
</protein>
<sequence length="163" mass="18369">MRLSNTKIVVANPIPPETSIYFYGWSVLFELILFVLFLCAAALVFILSLPGKEVFSLAVLLIMGLCLLFSIYGLCKALLRDGPQIIISNGGIQTANSAFYKWDEITGEYVFETSGRGKKYYLDFNGPEGKVRILLNNLNISADGMGILLHFYRQRHINPDFKY</sequence>
<dbReference type="OrthoDB" id="7172951at2"/>
<dbReference type="Proteomes" id="UP000244168">
    <property type="component" value="Unassembled WGS sequence"/>
</dbReference>
<keyword evidence="1" id="KW-0812">Transmembrane</keyword>